<dbReference type="eggNOG" id="KOG3079">
    <property type="taxonomic scope" value="Eukaryota"/>
</dbReference>
<dbReference type="PANTHER" id="PTHR23359">
    <property type="entry name" value="NUCLEOTIDE KINASE"/>
    <property type="match status" value="1"/>
</dbReference>
<gene>
    <name evidence="7" type="primary">adk5</name>
    <name evidence="7" type="ORF">VOLCADRAFT_63144</name>
</gene>
<dbReference type="STRING" id="3068.D8U2Q7"/>
<dbReference type="HAMAP" id="MF_00235">
    <property type="entry name" value="Adenylate_kinase_Adk"/>
    <property type="match status" value="1"/>
</dbReference>
<dbReference type="Gene3D" id="3.40.50.300">
    <property type="entry name" value="P-loop containing nucleotide triphosphate hydrolases"/>
    <property type="match status" value="1"/>
</dbReference>
<keyword evidence="3 6" id="KW-0808">Transferase</keyword>
<reference evidence="7 8" key="1">
    <citation type="journal article" date="2010" name="Science">
        <title>Genomic analysis of organismal complexity in the multicellular green alga Volvox carteri.</title>
        <authorList>
            <person name="Prochnik S.E."/>
            <person name="Umen J."/>
            <person name="Nedelcu A.M."/>
            <person name="Hallmann A."/>
            <person name="Miller S.M."/>
            <person name="Nishii I."/>
            <person name="Ferris P."/>
            <person name="Kuo A."/>
            <person name="Mitros T."/>
            <person name="Fritz-Laylin L.K."/>
            <person name="Hellsten U."/>
            <person name="Chapman J."/>
            <person name="Simakov O."/>
            <person name="Rensing S.A."/>
            <person name="Terry A."/>
            <person name="Pangilinan J."/>
            <person name="Kapitonov V."/>
            <person name="Jurka J."/>
            <person name="Salamov A."/>
            <person name="Shapiro H."/>
            <person name="Schmutz J."/>
            <person name="Grimwood J."/>
            <person name="Lindquist E."/>
            <person name="Lucas S."/>
            <person name="Grigoriev I.V."/>
            <person name="Schmitt R."/>
            <person name="Kirk D."/>
            <person name="Rokhsar D.S."/>
        </authorList>
    </citation>
    <scope>NUCLEOTIDE SEQUENCE [LARGE SCALE GENOMIC DNA]</scope>
    <source>
        <strain evidence="8">f. Nagariensis / Eve</strain>
    </source>
</reference>
<evidence type="ECO:0000313" key="8">
    <source>
        <dbReference type="Proteomes" id="UP000001058"/>
    </source>
</evidence>
<dbReference type="SUPFAM" id="SSF52540">
    <property type="entry name" value="P-loop containing nucleoside triphosphate hydrolases"/>
    <property type="match status" value="1"/>
</dbReference>
<dbReference type="OrthoDB" id="442176at2759"/>
<evidence type="ECO:0000256" key="1">
    <source>
        <dbReference type="ARBA" id="ARBA00007220"/>
    </source>
</evidence>
<organism evidence="8">
    <name type="scientific">Volvox carteri f. nagariensis</name>
    <dbReference type="NCBI Taxonomy" id="3068"/>
    <lineage>
        <taxon>Eukaryota</taxon>
        <taxon>Viridiplantae</taxon>
        <taxon>Chlorophyta</taxon>
        <taxon>core chlorophytes</taxon>
        <taxon>Chlorophyceae</taxon>
        <taxon>CS clade</taxon>
        <taxon>Chlamydomonadales</taxon>
        <taxon>Volvocaceae</taxon>
        <taxon>Volvox</taxon>
    </lineage>
</organism>
<dbReference type="Pfam" id="PF00406">
    <property type="entry name" value="ADK"/>
    <property type="match status" value="1"/>
</dbReference>
<evidence type="ECO:0000256" key="2">
    <source>
        <dbReference type="ARBA" id="ARBA00012955"/>
    </source>
</evidence>
<dbReference type="NCBIfam" id="NF011100">
    <property type="entry name" value="PRK14527.1"/>
    <property type="match status" value="1"/>
</dbReference>
<dbReference type="InterPro" id="IPR027417">
    <property type="entry name" value="P-loop_NTPase"/>
</dbReference>
<proteinExistence type="inferred from homology"/>
<dbReference type="PRINTS" id="PR00094">
    <property type="entry name" value="ADENYLTKNASE"/>
</dbReference>
<dbReference type="InParanoid" id="D8U2Q7"/>
<keyword evidence="5 6" id="KW-0418">Kinase</keyword>
<sequence length="231" mass="25555">MDKVTIVFVLGAPGSGKRTQCEKIVENYGWTHLSTGDLLREEVLAGTELGQQVNEIMASGQMVPTDLILEMLTNAMASSGSSRFLIDGFPRTLDQLMEFQTQVKPCDGVLVFSVPEEVAVERLLARGVTSGRVDDNEDAIRERMNLFWSDSQPVIEFLADSGGNLHEVDSAAPEEEVFAAVEPFMDEMDELGESTLWSVGVCRVKKGENNRYYKLHIISPKGKNVIMHGEK</sequence>
<dbReference type="InterPro" id="IPR033690">
    <property type="entry name" value="Adenylat_kinase_CS"/>
</dbReference>
<dbReference type="GO" id="GO:0005524">
    <property type="term" value="F:ATP binding"/>
    <property type="evidence" value="ECO:0007669"/>
    <property type="project" value="InterPro"/>
</dbReference>
<dbReference type="AlphaFoldDB" id="D8U2Q7"/>
<dbReference type="GO" id="GO:0004017">
    <property type="term" value="F:AMP kinase activity"/>
    <property type="evidence" value="ECO:0007669"/>
    <property type="project" value="UniProtKB-EC"/>
</dbReference>
<keyword evidence="4" id="KW-0547">Nucleotide-binding</keyword>
<evidence type="ECO:0000256" key="5">
    <source>
        <dbReference type="ARBA" id="ARBA00022777"/>
    </source>
</evidence>
<comment type="similarity">
    <text evidence="1 6">Belongs to the adenylate kinase family.</text>
</comment>
<keyword evidence="8" id="KW-1185">Reference proteome</keyword>
<dbReference type="EMBL" id="GL378354">
    <property type="protein sequence ID" value="EFJ45941.1"/>
    <property type="molecule type" value="Genomic_DNA"/>
</dbReference>
<dbReference type="PROSITE" id="PS00113">
    <property type="entry name" value="ADENYLATE_KINASE"/>
    <property type="match status" value="1"/>
</dbReference>
<dbReference type="RefSeq" id="XP_002953019.1">
    <property type="nucleotide sequence ID" value="XM_002952973.1"/>
</dbReference>
<evidence type="ECO:0000256" key="4">
    <source>
        <dbReference type="ARBA" id="ARBA00022741"/>
    </source>
</evidence>
<accession>D8U2Q7</accession>
<dbReference type="CDD" id="cd01428">
    <property type="entry name" value="ADK"/>
    <property type="match status" value="1"/>
</dbReference>
<evidence type="ECO:0000256" key="6">
    <source>
        <dbReference type="RuleBase" id="RU003330"/>
    </source>
</evidence>
<evidence type="ECO:0000313" key="7">
    <source>
        <dbReference type="EMBL" id="EFJ45941.1"/>
    </source>
</evidence>
<evidence type="ECO:0000256" key="3">
    <source>
        <dbReference type="ARBA" id="ARBA00022679"/>
    </source>
</evidence>
<dbReference type="EC" id="2.7.4.3" evidence="2"/>
<protein>
    <recommendedName>
        <fullName evidence="2">adenylate kinase</fullName>
        <ecNumber evidence="2">2.7.4.3</ecNumber>
    </recommendedName>
</protein>
<dbReference type="InterPro" id="IPR000850">
    <property type="entry name" value="Adenylat/UMP-CMP_kin"/>
</dbReference>
<name>D8U2Q7_VOLCA</name>
<dbReference type="GeneID" id="9627831"/>
<dbReference type="Proteomes" id="UP000001058">
    <property type="component" value="Unassembled WGS sequence"/>
</dbReference>
<dbReference type="KEGG" id="vcn:VOLCADRAFT_63144"/>